<evidence type="ECO:0000313" key="1">
    <source>
        <dbReference type="EMBL" id="KAG8237070.1"/>
    </source>
</evidence>
<name>A0A8K0KLL2_LADFU</name>
<protein>
    <submittedName>
        <fullName evidence="1">Uncharacterized protein</fullName>
    </submittedName>
</protein>
<gene>
    <name evidence="1" type="ORF">J437_LFUL005177</name>
</gene>
<reference evidence="1" key="2">
    <citation type="submission" date="2017-10" db="EMBL/GenBank/DDBJ databases">
        <title>Ladona fulva Genome sequencing and assembly.</title>
        <authorList>
            <person name="Murali S."/>
            <person name="Richards S."/>
            <person name="Bandaranaike D."/>
            <person name="Bellair M."/>
            <person name="Blankenburg K."/>
            <person name="Chao H."/>
            <person name="Dinh H."/>
            <person name="Doddapaneni H."/>
            <person name="Dugan-Rocha S."/>
            <person name="Elkadiri S."/>
            <person name="Gnanaolivu R."/>
            <person name="Hernandez B."/>
            <person name="Skinner E."/>
            <person name="Javaid M."/>
            <person name="Lee S."/>
            <person name="Li M."/>
            <person name="Ming W."/>
            <person name="Munidasa M."/>
            <person name="Muniz J."/>
            <person name="Nguyen L."/>
            <person name="Hughes D."/>
            <person name="Osuji N."/>
            <person name="Pu L.-L."/>
            <person name="Puazo M."/>
            <person name="Qu C."/>
            <person name="Quiroz J."/>
            <person name="Raj R."/>
            <person name="Weissenberger G."/>
            <person name="Xin Y."/>
            <person name="Zou X."/>
            <person name="Han Y."/>
            <person name="Worley K."/>
            <person name="Muzny D."/>
            <person name="Gibbs R."/>
        </authorList>
    </citation>
    <scope>NUCLEOTIDE SEQUENCE</scope>
    <source>
        <strain evidence="1">Sampled in the wild</strain>
    </source>
</reference>
<sequence>MEQLKAQLINVRIITSLAKESILKEINSNLIILLPGNSLPNQMSDLRSETDIETVALLSGGLSNEEQYDSDSEI</sequence>
<dbReference type="EMBL" id="KZ309122">
    <property type="protein sequence ID" value="KAG8237070.1"/>
    <property type="molecule type" value="Genomic_DNA"/>
</dbReference>
<dbReference type="AlphaFoldDB" id="A0A8K0KLL2"/>
<evidence type="ECO:0000313" key="2">
    <source>
        <dbReference type="Proteomes" id="UP000792457"/>
    </source>
</evidence>
<keyword evidence="2" id="KW-1185">Reference proteome</keyword>
<comment type="caution">
    <text evidence="1">The sequence shown here is derived from an EMBL/GenBank/DDBJ whole genome shotgun (WGS) entry which is preliminary data.</text>
</comment>
<organism evidence="1 2">
    <name type="scientific">Ladona fulva</name>
    <name type="common">Scarce chaser dragonfly</name>
    <name type="synonym">Libellula fulva</name>
    <dbReference type="NCBI Taxonomy" id="123851"/>
    <lineage>
        <taxon>Eukaryota</taxon>
        <taxon>Metazoa</taxon>
        <taxon>Ecdysozoa</taxon>
        <taxon>Arthropoda</taxon>
        <taxon>Hexapoda</taxon>
        <taxon>Insecta</taxon>
        <taxon>Pterygota</taxon>
        <taxon>Palaeoptera</taxon>
        <taxon>Odonata</taxon>
        <taxon>Epiprocta</taxon>
        <taxon>Anisoptera</taxon>
        <taxon>Libelluloidea</taxon>
        <taxon>Libellulidae</taxon>
        <taxon>Ladona</taxon>
    </lineage>
</organism>
<dbReference type="Proteomes" id="UP000792457">
    <property type="component" value="Unassembled WGS sequence"/>
</dbReference>
<reference evidence="1" key="1">
    <citation type="submission" date="2013-04" db="EMBL/GenBank/DDBJ databases">
        <authorList>
            <person name="Qu J."/>
            <person name="Murali S.C."/>
            <person name="Bandaranaike D."/>
            <person name="Bellair M."/>
            <person name="Blankenburg K."/>
            <person name="Chao H."/>
            <person name="Dinh H."/>
            <person name="Doddapaneni H."/>
            <person name="Downs B."/>
            <person name="Dugan-Rocha S."/>
            <person name="Elkadiri S."/>
            <person name="Gnanaolivu R.D."/>
            <person name="Hernandez B."/>
            <person name="Javaid M."/>
            <person name="Jayaseelan J.C."/>
            <person name="Lee S."/>
            <person name="Li M."/>
            <person name="Ming W."/>
            <person name="Munidasa M."/>
            <person name="Muniz J."/>
            <person name="Nguyen L."/>
            <person name="Ongeri F."/>
            <person name="Osuji N."/>
            <person name="Pu L.-L."/>
            <person name="Puazo M."/>
            <person name="Qu C."/>
            <person name="Quiroz J."/>
            <person name="Raj R."/>
            <person name="Weissenberger G."/>
            <person name="Xin Y."/>
            <person name="Zou X."/>
            <person name="Han Y."/>
            <person name="Richards S."/>
            <person name="Worley K."/>
            <person name="Muzny D."/>
            <person name="Gibbs R."/>
        </authorList>
    </citation>
    <scope>NUCLEOTIDE SEQUENCE</scope>
    <source>
        <strain evidence="1">Sampled in the wild</strain>
    </source>
</reference>
<accession>A0A8K0KLL2</accession>
<proteinExistence type="predicted"/>